<evidence type="ECO:0000256" key="4">
    <source>
        <dbReference type="ARBA" id="ARBA00022737"/>
    </source>
</evidence>
<dbReference type="SUPFAM" id="SSF57667">
    <property type="entry name" value="beta-beta-alpha zinc fingers"/>
    <property type="match status" value="1"/>
</dbReference>
<name>A0A7L0A8L7_9CORV</name>
<keyword evidence="15" id="KW-1185">Reference proteome</keyword>
<dbReference type="GO" id="GO:0003677">
    <property type="term" value="F:DNA binding"/>
    <property type="evidence" value="ECO:0007669"/>
    <property type="project" value="UniProtKB-KW"/>
</dbReference>
<comment type="caution">
    <text evidence="14">The sequence shown here is derived from an EMBL/GenBank/DDBJ whole genome shotgun (WGS) entry which is preliminary data.</text>
</comment>
<evidence type="ECO:0000256" key="7">
    <source>
        <dbReference type="ARBA" id="ARBA00023015"/>
    </source>
</evidence>
<dbReference type="InterPro" id="IPR036236">
    <property type="entry name" value="Znf_C2H2_sf"/>
</dbReference>
<feature type="compositionally biased region" description="Low complexity" evidence="12">
    <location>
        <begin position="1"/>
        <end position="17"/>
    </location>
</feature>
<feature type="non-terminal residue" evidence="14">
    <location>
        <position position="56"/>
    </location>
</feature>
<dbReference type="AlphaFoldDB" id="A0A7L0A8L7"/>
<sequence length="56" mass="6356">ERPTLGQEGSQRSGRSSDLGIREQLQDGKKPYKCLECARSFSNRSRLVRHQTIHTG</sequence>
<feature type="region of interest" description="Disordered" evidence="12">
    <location>
        <begin position="1"/>
        <end position="25"/>
    </location>
</feature>
<evidence type="ECO:0000256" key="8">
    <source>
        <dbReference type="ARBA" id="ARBA00023125"/>
    </source>
</evidence>
<keyword evidence="5 11" id="KW-0863">Zinc-finger</keyword>
<dbReference type="GO" id="GO:0008270">
    <property type="term" value="F:zinc ion binding"/>
    <property type="evidence" value="ECO:0007669"/>
    <property type="project" value="UniProtKB-KW"/>
</dbReference>
<keyword evidence="4" id="KW-0677">Repeat</keyword>
<keyword evidence="10" id="KW-0539">Nucleus</keyword>
<keyword evidence="3" id="KW-0479">Metal-binding</keyword>
<evidence type="ECO:0000256" key="3">
    <source>
        <dbReference type="ARBA" id="ARBA00022723"/>
    </source>
</evidence>
<proteinExistence type="inferred from homology"/>
<organism evidence="14 15">
    <name type="scientific">Dicrurus megarhynchus</name>
    <dbReference type="NCBI Taxonomy" id="450177"/>
    <lineage>
        <taxon>Eukaryota</taxon>
        <taxon>Metazoa</taxon>
        <taxon>Chordata</taxon>
        <taxon>Craniata</taxon>
        <taxon>Vertebrata</taxon>
        <taxon>Euteleostomi</taxon>
        <taxon>Archelosauria</taxon>
        <taxon>Archosauria</taxon>
        <taxon>Dinosauria</taxon>
        <taxon>Saurischia</taxon>
        <taxon>Theropoda</taxon>
        <taxon>Coelurosauria</taxon>
        <taxon>Aves</taxon>
        <taxon>Neognathae</taxon>
        <taxon>Neoaves</taxon>
        <taxon>Telluraves</taxon>
        <taxon>Australaves</taxon>
        <taxon>Passeriformes</taxon>
        <taxon>Corvoidea</taxon>
        <taxon>Dicruridae</taxon>
        <taxon>Dicrurus</taxon>
    </lineage>
</organism>
<reference evidence="14 15" key="1">
    <citation type="submission" date="2019-09" db="EMBL/GenBank/DDBJ databases">
        <title>Bird 10,000 Genomes (B10K) Project - Family phase.</title>
        <authorList>
            <person name="Zhang G."/>
        </authorList>
    </citation>
    <scope>NUCLEOTIDE SEQUENCE [LARGE SCALE GENOMIC DNA]</scope>
    <source>
        <strain evidence="14">B10K-DU-001-48</strain>
        <tissue evidence="14">Muscle</tissue>
    </source>
</reference>
<feature type="domain" description="C2H2-type" evidence="13">
    <location>
        <begin position="32"/>
        <end position="56"/>
    </location>
</feature>
<dbReference type="InterPro" id="IPR013087">
    <property type="entry name" value="Znf_C2H2_type"/>
</dbReference>
<comment type="similarity">
    <text evidence="2">Belongs to the krueppel C2H2-type zinc-finger protein family.</text>
</comment>
<dbReference type="SMART" id="SM00355">
    <property type="entry name" value="ZnF_C2H2"/>
    <property type="match status" value="1"/>
</dbReference>
<evidence type="ECO:0000313" key="14">
    <source>
        <dbReference type="EMBL" id="NXJ31143.1"/>
    </source>
</evidence>
<evidence type="ECO:0000256" key="9">
    <source>
        <dbReference type="ARBA" id="ARBA00023163"/>
    </source>
</evidence>
<evidence type="ECO:0000259" key="13">
    <source>
        <dbReference type="PROSITE" id="PS50157"/>
    </source>
</evidence>
<evidence type="ECO:0000256" key="6">
    <source>
        <dbReference type="ARBA" id="ARBA00022833"/>
    </source>
</evidence>
<dbReference type="EMBL" id="VXAD01021143">
    <property type="protein sequence ID" value="NXJ31143.1"/>
    <property type="molecule type" value="Genomic_DNA"/>
</dbReference>
<accession>A0A7L0A8L7</accession>
<gene>
    <name evidence="14" type="primary">Znf569</name>
    <name evidence="14" type="ORF">DICMEG_R16191</name>
</gene>
<dbReference type="PROSITE" id="PS00028">
    <property type="entry name" value="ZINC_FINGER_C2H2_1"/>
    <property type="match status" value="1"/>
</dbReference>
<dbReference type="GO" id="GO:0005634">
    <property type="term" value="C:nucleus"/>
    <property type="evidence" value="ECO:0007669"/>
    <property type="project" value="UniProtKB-SubCell"/>
</dbReference>
<evidence type="ECO:0000256" key="1">
    <source>
        <dbReference type="ARBA" id="ARBA00004123"/>
    </source>
</evidence>
<dbReference type="FunFam" id="3.30.160.60:FF:001772">
    <property type="entry name" value="Uncharacterized protein"/>
    <property type="match status" value="1"/>
</dbReference>
<evidence type="ECO:0000256" key="5">
    <source>
        <dbReference type="ARBA" id="ARBA00022771"/>
    </source>
</evidence>
<feature type="non-terminal residue" evidence="14">
    <location>
        <position position="1"/>
    </location>
</feature>
<comment type="subcellular location">
    <subcellularLocation>
        <location evidence="1">Nucleus</location>
    </subcellularLocation>
</comment>
<keyword evidence="6" id="KW-0862">Zinc</keyword>
<dbReference type="Proteomes" id="UP000537234">
    <property type="component" value="Unassembled WGS sequence"/>
</dbReference>
<evidence type="ECO:0000313" key="15">
    <source>
        <dbReference type="Proteomes" id="UP000537234"/>
    </source>
</evidence>
<evidence type="ECO:0000256" key="12">
    <source>
        <dbReference type="SAM" id="MobiDB-lite"/>
    </source>
</evidence>
<evidence type="ECO:0000256" key="11">
    <source>
        <dbReference type="PROSITE-ProRule" id="PRU00042"/>
    </source>
</evidence>
<evidence type="ECO:0000256" key="2">
    <source>
        <dbReference type="ARBA" id="ARBA00006991"/>
    </source>
</evidence>
<protein>
    <submittedName>
        <fullName evidence="14">ZN569 protein</fullName>
    </submittedName>
</protein>
<evidence type="ECO:0000256" key="10">
    <source>
        <dbReference type="ARBA" id="ARBA00023242"/>
    </source>
</evidence>
<dbReference type="PROSITE" id="PS50157">
    <property type="entry name" value="ZINC_FINGER_C2H2_2"/>
    <property type="match status" value="1"/>
</dbReference>
<keyword evidence="8" id="KW-0238">DNA-binding</keyword>
<dbReference type="Gene3D" id="3.30.160.60">
    <property type="entry name" value="Classic Zinc Finger"/>
    <property type="match status" value="1"/>
</dbReference>
<keyword evidence="9" id="KW-0804">Transcription</keyword>
<keyword evidence="7" id="KW-0805">Transcription regulation</keyword>